<reference evidence="1 2" key="1">
    <citation type="submission" date="2024-02" db="EMBL/GenBank/DDBJ databases">
        <title>A draft genome for the cacao thread blight pathogen Marasmius crinis-equi.</title>
        <authorList>
            <person name="Cohen S.P."/>
            <person name="Baruah I.K."/>
            <person name="Amoako-Attah I."/>
            <person name="Bukari Y."/>
            <person name="Meinhardt L.W."/>
            <person name="Bailey B.A."/>
        </authorList>
    </citation>
    <scope>NUCLEOTIDE SEQUENCE [LARGE SCALE GENOMIC DNA]</scope>
    <source>
        <strain evidence="1 2">GH-76</strain>
    </source>
</reference>
<comment type="caution">
    <text evidence="1">The sequence shown here is derived from an EMBL/GenBank/DDBJ whole genome shotgun (WGS) entry which is preliminary data.</text>
</comment>
<dbReference type="EMBL" id="JBAHYK010001314">
    <property type="protein sequence ID" value="KAL0568541.1"/>
    <property type="molecule type" value="Genomic_DNA"/>
</dbReference>
<proteinExistence type="predicted"/>
<dbReference type="Proteomes" id="UP001465976">
    <property type="component" value="Unassembled WGS sequence"/>
</dbReference>
<evidence type="ECO:0000313" key="2">
    <source>
        <dbReference type="Proteomes" id="UP001465976"/>
    </source>
</evidence>
<protein>
    <submittedName>
        <fullName evidence="1">Uncharacterized protein</fullName>
    </submittedName>
</protein>
<gene>
    <name evidence="1" type="ORF">V5O48_013437</name>
</gene>
<accession>A0ABR3F035</accession>
<organism evidence="1 2">
    <name type="scientific">Marasmius crinis-equi</name>
    <dbReference type="NCBI Taxonomy" id="585013"/>
    <lineage>
        <taxon>Eukaryota</taxon>
        <taxon>Fungi</taxon>
        <taxon>Dikarya</taxon>
        <taxon>Basidiomycota</taxon>
        <taxon>Agaricomycotina</taxon>
        <taxon>Agaricomycetes</taxon>
        <taxon>Agaricomycetidae</taxon>
        <taxon>Agaricales</taxon>
        <taxon>Marasmiineae</taxon>
        <taxon>Marasmiaceae</taxon>
        <taxon>Marasmius</taxon>
    </lineage>
</organism>
<name>A0ABR3F035_9AGAR</name>
<sequence length="133" mass="15450">MTDVPRVAIELAYNTFTIPIPTADKHFNPVGSESELCKLYGPYLLSKPPNLPNVERPAVWPALVYKWVELQEKWEHDKITSAVLSIKKRIPAMKRWFNNGRVECKQGLATQSGVMLEKIRDEWWVWWSDVNPD</sequence>
<keyword evidence="2" id="KW-1185">Reference proteome</keyword>
<evidence type="ECO:0000313" key="1">
    <source>
        <dbReference type="EMBL" id="KAL0568541.1"/>
    </source>
</evidence>